<dbReference type="InterPro" id="IPR058240">
    <property type="entry name" value="rSAM_sf"/>
</dbReference>
<keyword evidence="4 6" id="KW-0408">Iron</keyword>
<keyword evidence="3 6" id="KW-0479">Metal-binding</keyword>
<dbReference type="EMBL" id="CP054142">
    <property type="protein sequence ID" value="QTQ13100.1"/>
    <property type="molecule type" value="Genomic_DNA"/>
</dbReference>
<comment type="cofactor">
    <cofactor evidence="6">
        <name>[4Fe-4S] cluster</name>
        <dbReference type="ChEBI" id="CHEBI:49883"/>
    </cofactor>
    <text evidence="6">Binds 1 [4Fe-4S] cluster. The cluster is coordinated with 3 cysteines and an exchangeable S-adenosyl-L-methionine.</text>
</comment>
<keyword evidence="1" id="KW-0004">4Fe-4S</keyword>
<evidence type="ECO:0000313" key="8">
    <source>
        <dbReference type="EMBL" id="QTQ13100.1"/>
    </source>
</evidence>
<dbReference type="Proteomes" id="UP000671908">
    <property type="component" value="Chromosome"/>
</dbReference>
<keyword evidence="2 6" id="KW-0949">S-adenosyl-L-methionine</keyword>
<evidence type="ECO:0000256" key="2">
    <source>
        <dbReference type="ARBA" id="ARBA00022691"/>
    </source>
</evidence>
<dbReference type="InterPro" id="IPR007197">
    <property type="entry name" value="rSAM"/>
</dbReference>
<organism evidence="8 9">
    <name type="scientific">Treponema parvum</name>
    <dbReference type="NCBI Taxonomy" id="138851"/>
    <lineage>
        <taxon>Bacteria</taxon>
        <taxon>Pseudomonadati</taxon>
        <taxon>Spirochaetota</taxon>
        <taxon>Spirochaetia</taxon>
        <taxon>Spirochaetales</taxon>
        <taxon>Treponemataceae</taxon>
        <taxon>Treponema</taxon>
    </lineage>
</organism>
<dbReference type="PIRSF" id="PIRSF004869">
    <property type="entry name" value="PflX_prd"/>
    <property type="match status" value="1"/>
</dbReference>
<dbReference type="GO" id="GO:0046872">
    <property type="term" value="F:metal ion binding"/>
    <property type="evidence" value="ECO:0007669"/>
    <property type="project" value="UniProtKB-KW"/>
</dbReference>
<evidence type="ECO:0000256" key="1">
    <source>
        <dbReference type="ARBA" id="ARBA00022485"/>
    </source>
</evidence>
<evidence type="ECO:0000256" key="3">
    <source>
        <dbReference type="ARBA" id="ARBA00022723"/>
    </source>
</evidence>
<dbReference type="InterPro" id="IPR013785">
    <property type="entry name" value="Aldolase_TIM"/>
</dbReference>
<dbReference type="GO" id="GO:0003824">
    <property type="term" value="F:catalytic activity"/>
    <property type="evidence" value="ECO:0007669"/>
    <property type="project" value="InterPro"/>
</dbReference>
<protein>
    <submittedName>
        <fullName evidence="8">AmmeMemoRadiSam system radical SAM enzyme</fullName>
    </submittedName>
</protein>
<dbReference type="AlphaFoldDB" id="A0A975F1X9"/>
<dbReference type="SFLD" id="SFLDG01101">
    <property type="entry name" value="Uncharacterised_Radical_SAM_Su"/>
    <property type="match status" value="1"/>
</dbReference>
<feature type="binding site" evidence="6">
    <location>
        <position position="83"/>
    </location>
    <ligand>
        <name>[4Fe-4S] cluster</name>
        <dbReference type="ChEBI" id="CHEBI:49883"/>
        <note>4Fe-4S-S-AdoMet</note>
    </ligand>
</feature>
<dbReference type="Gene3D" id="3.20.20.70">
    <property type="entry name" value="Aldolase class I"/>
    <property type="match status" value="1"/>
</dbReference>
<dbReference type="InterPro" id="IPR034457">
    <property type="entry name" value="Organic_radical-activating"/>
</dbReference>
<dbReference type="PANTHER" id="PTHR30352:SF5">
    <property type="entry name" value="PYRUVATE FORMATE-LYASE 1-ACTIVATING ENZYME"/>
    <property type="match status" value="1"/>
</dbReference>
<name>A0A975F1X9_9SPIR</name>
<dbReference type="RefSeq" id="WP_210119832.1">
    <property type="nucleotide sequence ID" value="NZ_CP054142.1"/>
</dbReference>
<dbReference type="KEGG" id="tpav:HRQ91_00770"/>
<evidence type="ECO:0000256" key="5">
    <source>
        <dbReference type="ARBA" id="ARBA00023014"/>
    </source>
</evidence>
<feature type="domain" description="Radical SAM core" evidence="7">
    <location>
        <begin position="68"/>
        <end position="284"/>
    </location>
</feature>
<accession>A0A975F1X9</accession>
<dbReference type="InterPro" id="IPR016431">
    <property type="entry name" value="Pyrv-formate_lyase-activ_prd"/>
</dbReference>
<sequence>MKDDVSVKNAGLQAPAVCDTCFYRCSIAEGRTGKCRSRMNRGGKIVPLNYGRLTALALDPIEKKPLYRFFPGSVILSAGSWGCNMRCPFCQNAEISQSGGGIETVYVSPEALAEKALSLIPCGNIGVAYTYNEPLVSWEYVRDASRIVRSFGMKNVVVTNGCISAKVLEAVLPYVDAMNIDLKGFTHEWYETLGGNLDVVKDTIARCAKRTHVELTTLIVPGKNDGEDEIRSLAQWVSKIDKTIPLHVTRFFPHWRMKDAIATPVDTVYRTVSIAREYLEYAFPGNC</sequence>
<evidence type="ECO:0000313" key="9">
    <source>
        <dbReference type="Proteomes" id="UP000671908"/>
    </source>
</evidence>
<proteinExistence type="predicted"/>
<evidence type="ECO:0000256" key="6">
    <source>
        <dbReference type="PIRSR" id="PIRSR004869-50"/>
    </source>
</evidence>
<dbReference type="PROSITE" id="PS51918">
    <property type="entry name" value="RADICAL_SAM"/>
    <property type="match status" value="1"/>
</dbReference>
<dbReference type="CDD" id="cd01335">
    <property type="entry name" value="Radical_SAM"/>
    <property type="match status" value="1"/>
</dbReference>
<keyword evidence="5 6" id="KW-0411">Iron-sulfur</keyword>
<dbReference type="GO" id="GO:0051539">
    <property type="term" value="F:4 iron, 4 sulfur cluster binding"/>
    <property type="evidence" value="ECO:0007669"/>
    <property type="project" value="UniProtKB-KW"/>
</dbReference>
<evidence type="ECO:0000259" key="7">
    <source>
        <dbReference type="PROSITE" id="PS51918"/>
    </source>
</evidence>
<dbReference type="Pfam" id="PF04055">
    <property type="entry name" value="Radical_SAM"/>
    <property type="match status" value="1"/>
</dbReference>
<dbReference type="SUPFAM" id="SSF102114">
    <property type="entry name" value="Radical SAM enzymes"/>
    <property type="match status" value="1"/>
</dbReference>
<feature type="binding site" evidence="6">
    <location>
        <position position="90"/>
    </location>
    <ligand>
        <name>[4Fe-4S] cluster</name>
        <dbReference type="ChEBI" id="CHEBI:49883"/>
        <note>4Fe-4S-S-AdoMet</note>
    </ligand>
</feature>
<dbReference type="SFLD" id="SFLDS00029">
    <property type="entry name" value="Radical_SAM"/>
    <property type="match status" value="1"/>
</dbReference>
<gene>
    <name evidence="8" type="primary">amrS</name>
    <name evidence="8" type="ORF">HRQ91_00770</name>
</gene>
<dbReference type="PANTHER" id="PTHR30352">
    <property type="entry name" value="PYRUVATE FORMATE-LYASE-ACTIVATING ENZYME"/>
    <property type="match status" value="1"/>
</dbReference>
<dbReference type="InterPro" id="IPR027596">
    <property type="entry name" value="AmmeMemoSam_rS"/>
</dbReference>
<evidence type="ECO:0000256" key="4">
    <source>
        <dbReference type="ARBA" id="ARBA00023004"/>
    </source>
</evidence>
<keyword evidence="9" id="KW-1185">Reference proteome</keyword>
<feature type="binding site" evidence="6">
    <location>
        <position position="87"/>
    </location>
    <ligand>
        <name>[4Fe-4S] cluster</name>
        <dbReference type="ChEBI" id="CHEBI:49883"/>
        <note>4Fe-4S-S-AdoMet</note>
    </ligand>
</feature>
<reference evidence="8 9" key="1">
    <citation type="journal article" date="2021" name="Microbiol. Resour. Announc.">
        <title>Complete Genome Sequences of Three Human Oral Treponema parvum Isolates.</title>
        <authorList>
            <person name="Zeng H."/>
            <person name="Watt R.M."/>
        </authorList>
    </citation>
    <scope>NUCLEOTIDE SEQUENCE [LARGE SCALE GENOMIC DNA]</scope>
    <source>
        <strain evidence="8 9">ATCC 700770</strain>
    </source>
</reference>
<dbReference type="NCBIfam" id="TIGR04337">
    <property type="entry name" value="AmmeMemoSam_rS"/>
    <property type="match status" value="1"/>
</dbReference>